<keyword evidence="1" id="KW-0812">Transmembrane</keyword>
<evidence type="ECO:0008006" key="4">
    <source>
        <dbReference type="Google" id="ProtNLM"/>
    </source>
</evidence>
<keyword evidence="1" id="KW-1133">Transmembrane helix</keyword>
<evidence type="ECO:0000313" key="3">
    <source>
        <dbReference type="Proteomes" id="UP000199377"/>
    </source>
</evidence>
<evidence type="ECO:0000313" key="2">
    <source>
        <dbReference type="EMBL" id="SFH91115.1"/>
    </source>
</evidence>
<accession>A0A1I3DWQ4</accession>
<protein>
    <recommendedName>
        <fullName evidence="4">Oligosaccharide repeat unit polymerase</fullName>
    </recommendedName>
</protein>
<feature type="transmembrane region" description="Helical" evidence="1">
    <location>
        <begin position="6"/>
        <end position="24"/>
    </location>
</feature>
<feature type="transmembrane region" description="Helical" evidence="1">
    <location>
        <begin position="77"/>
        <end position="95"/>
    </location>
</feature>
<feature type="transmembrane region" description="Helical" evidence="1">
    <location>
        <begin position="124"/>
        <end position="142"/>
    </location>
</feature>
<feature type="transmembrane region" description="Helical" evidence="1">
    <location>
        <begin position="210"/>
        <end position="239"/>
    </location>
</feature>
<keyword evidence="3" id="KW-1185">Reference proteome</keyword>
<dbReference type="AlphaFoldDB" id="A0A1I3DWQ4"/>
<evidence type="ECO:0000256" key="1">
    <source>
        <dbReference type="SAM" id="Phobius"/>
    </source>
</evidence>
<feature type="transmembrane region" description="Helical" evidence="1">
    <location>
        <begin position="251"/>
        <end position="273"/>
    </location>
</feature>
<dbReference type="RefSeq" id="WP_092858866.1">
    <property type="nucleotide sequence ID" value="NZ_FOQH01000003.1"/>
</dbReference>
<feature type="transmembrane region" description="Helical" evidence="1">
    <location>
        <begin position="36"/>
        <end position="57"/>
    </location>
</feature>
<gene>
    <name evidence="2" type="ORF">SAMN05216258_10355</name>
</gene>
<reference evidence="2 3" key="1">
    <citation type="submission" date="2016-10" db="EMBL/GenBank/DDBJ databases">
        <authorList>
            <person name="de Groot N.N."/>
        </authorList>
    </citation>
    <scope>NUCLEOTIDE SEQUENCE [LARGE SCALE GENOMIC DNA]</scope>
    <source>
        <strain evidence="2 3">CGMCC 1.11030</strain>
    </source>
</reference>
<organism evidence="2 3">
    <name type="scientific">Albimonas pacifica</name>
    <dbReference type="NCBI Taxonomy" id="1114924"/>
    <lineage>
        <taxon>Bacteria</taxon>
        <taxon>Pseudomonadati</taxon>
        <taxon>Pseudomonadota</taxon>
        <taxon>Alphaproteobacteria</taxon>
        <taxon>Rhodobacterales</taxon>
        <taxon>Paracoccaceae</taxon>
        <taxon>Albimonas</taxon>
    </lineage>
</organism>
<dbReference type="Proteomes" id="UP000199377">
    <property type="component" value="Unassembled WGS sequence"/>
</dbReference>
<dbReference type="EMBL" id="FOQH01000003">
    <property type="protein sequence ID" value="SFH91115.1"/>
    <property type="molecule type" value="Genomic_DNA"/>
</dbReference>
<sequence>MPPDLLPAGLAAAGFSGLCVLFCWRRTAWYAPAVMWSGFCFAGILALWAVIAAGVHLPAMGLSPMPTIRLGEQFAPTALFFSVQALIGPLSVIGWRPAPQATGPSDAARALRAALARARASGAARLYAVLAATVCGLHLAMIDRDAFVLNSEYLSLADPTRNGVGLGLGAFVNNVLRPLALPAFLLLAIRDRGEPGEEAAPRRGPDLQTALLLGVCAYAFAFSLAVYSRYLMVYVFVFFMGRVFSRRRGGLRGAVAFAVYTLLILGCFVVALAGRGHATQGLGSVLPVIEALDVGHLGWLAAKLGATSFDAGMSFANALRHAPVYDPGYQALSFSPLPSFLDGFDVGDMEQRINIYVPFSAFGEAVHFHPLAAPMLFAACLAATRQLTLGFFRDGDAVSAALFPLYLVCLLKLQTYPIRASLRIVVAIAVISWLSVQWRRRSTARERAPAWA</sequence>
<name>A0A1I3DWQ4_9RHOB</name>
<proteinExistence type="predicted"/>
<dbReference type="OrthoDB" id="8482308at2"/>
<keyword evidence="1" id="KW-0472">Membrane</keyword>